<sequence length="190" mass="19137">MSEALEITNLACRRGGRMLFEGVSARVAPGGALLLVGPNGTGKSSLLRLLAGLLPAAAGSVAFAGRRAFAGHEVALKPRQSLGAELSHWARLDGGLARLPAALEAMNLAALVDVPCRMLSSGQKRRAAIARVIAAGAELWLLDEPTAGLDTASAGLLARAMAAHRAAGGLVVAAVHGDIGLDGAGSLRLG</sequence>
<dbReference type="PROSITE" id="PS50893">
    <property type="entry name" value="ABC_TRANSPORTER_2"/>
    <property type="match status" value="1"/>
</dbReference>
<dbReference type="Pfam" id="PF00005">
    <property type="entry name" value="ABC_tran"/>
    <property type="match status" value="1"/>
</dbReference>
<evidence type="ECO:0000256" key="1">
    <source>
        <dbReference type="ARBA" id="ARBA00022448"/>
    </source>
</evidence>
<accession>A0A255YN74</accession>
<dbReference type="InterPro" id="IPR003439">
    <property type="entry name" value="ABC_transporter-like_ATP-bd"/>
</dbReference>
<name>A0A255YN74_9SPHN</name>
<dbReference type="GO" id="GO:0016887">
    <property type="term" value="F:ATP hydrolysis activity"/>
    <property type="evidence" value="ECO:0007669"/>
    <property type="project" value="InterPro"/>
</dbReference>
<evidence type="ECO:0000256" key="6">
    <source>
        <dbReference type="ARBA" id="ARBA00023136"/>
    </source>
</evidence>
<keyword evidence="2" id="KW-0547">Nucleotide-binding</keyword>
<keyword evidence="9" id="KW-1185">Reference proteome</keyword>
<evidence type="ECO:0000259" key="7">
    <source>
        <dbReference type="PROSITE" id="PS50893"/>
    </source>
</evidence>
<evidence type="ECO:0000256" key="4">
    <source>
        <dbReference type="ARBA" id="ARBA00022840"/>
    </source>
</evidence>
<feature type="domain" description="ABC transporter" evidence="7">
    <location>
        <begin position="5"/>
        <end position="189"/>
    </location>
</feature>
<proteinExistence type="predicted"/>
<dbReference type="SMART" id="SM00382">
    <property type="entry name" value="AAA"/>
    <property type="match status" value="1"/>
</dbReference>
<dbReference type="NCBIfam" id="TIGR01189">
    <property type="entry name" value="ccmA"/>
    <property type="match status" value="1"/>
</dbReference>
<comment type="caution">
    <text evidence="8">The sequence shown here is derived from an EMBL/GenBank/DDBJ whole genome shotgun (WGS) entry which is preliminary data.</text>
</comment>
<dbReference type="SUPFAM" id="SSF52540">
    <property type="entry name" value="P-loop containing nucleoside triphosphate hydrolases"/>
    <property type="match status" value="1"/>
</dbReference>
<organism evidence="8 9">
    <name type="scientific">Sandarakinorhabdus cyanobacteriorum</name>
    <dbReference type="NCBI Taxonomy" id="1981098"/>
    <lineage>
        <taxon>Bacteria</taxon>
        <taxon>Pseudomonadati</taxon>
        <taxon>Pseudomonadota</taxon>
        <taxon>Alphaproteobacteria</taxon>
        <taxon>Sphingomonadales</taxon>
        <taxon>Sphingosinicellaceae</taxon>
        <taxon>Sandarakinorhabdus</taxon>
    </lineage>
</organism>
<dbReference type="PANTHER" id="PTHR43499:SF1">
    <property type="entry name" value="ABC TRANSPORTER I FAMILY MEMBER 1"/>
    <property type="match status" value="1"/>
</dbReference>
<dbReference type="OrthoDB" id="9800654at2"/>
<keyword evidence="3" id="KW-0201">Cytochrome c-type biogenesis</keyword>
<keyword evidence="6" id="KW-0472">Membrane</keyword>
<dbReference type="GO" id="GO:0017004">
    <property type="term" value="P:cytochrome complex assembly"/>
    <property type="evidence" value="ECO:0007669"/>
    <property type="project" value="UniProtKB-KW"/>
</dbReference>
<keyword evidence="5" id="KW-1278">Translocase</keyword>
<dbReference type="InterPro" id="IPR003593">
    <property type="entry name" value="AAA+_ATPase"/>
</dbReference>
<evidence type="ECO:0000256" key="5">
    <source>
        <dbReference type="ARBA" id="ARBA00022967"/>
    </source>
</evidence>
<dbReference type="InterPro" id="IPR027417">
    <property type="entry name" value="P-loop_NTPase"/>
</dbReference>
<dbReference type="PANTHER" id="PTHR43499">
    <property type="entry name" value="ABC TRANSPORTER I FAMILY MEMBER 1"/>
    <property type="match status" value="1"/>
</dbReference>
<reference evidence="8 9" key="1">
    <citation type="submission" date="2017-07" db="EMBL/GenBank/DDBJ databases">
        <title>Sandarakinorhabdus cyanobacteriorum sp. nov., a novel bacterium isolated from cyanobacterial aggregates in a eutrophic lake.</title>
        <authorList>
            <person name="Cai H."/>
        </authorList>
    </citation>
    <scope>NUCLEOTIDE SEQUENCE [LARGE SCALE GENOMIC DNA]</scope>
    <source>
        <strain evidence="8 9">TH057</strain>
    </source>
</reference>
<evidence type="ECO:0000256" key="3">
    <source>
        <dbReference type="ARBA" id="ARBA00022748"/>
    </source>
</evidence>
<evidence type="ECO:0000313" key="8">
    <source>
        <dbReference type="EMBL" id="OYQ30663.1"/>
    </source>
</evidence>
<dbReference type="GO" id="GO:0005524">
    <property type="term" value="F:ATP binding"/>
    <property type="evidence" value="ECO:0007669"/>
    <property type="project" value="UniProtKB-KW"/>
</dbReference>
<dbReference type="InterPro" id="IPR005895">
    <property type="entry name" value="ABC_transptr_haem_export_CcmA"/>
</dbReference>
<protein>
    <submittedName>
        <fullName evidence="8">Heme ABC exporter ATP-binding protein CcmA</fullName>
    </submittedName>
</protein>
<keyword evidence="4 8" id="KW-0067">ATP-binding</keyword>
<dbReference type="PROSITE" id="PS00211">
    <property type="entry name" value="ABC_TRANSPORTER_1"/>
    <property type="match status" value="1"/>
</dbReference>
<dbReference type="Proteomes" id="UP000216991">
    <property type="component" value="Unassembled WGS sequence"/>
</dbReference>
<dbReference type="AlphaFoldDB" id="A0A255YN74"/>
<dbReference type="GO" id="GO:0022857">
    <property type="term" value="F:transmembrane transporter activity"/>
    <property type="evidence" value="ECO:0007669"/>
    <property type="project" value="InterPro"/>
</dbReference>
<gene>
    <name evidence="8" type="primary">ccmA</name>
    <name evidence="8" type="ORF">CHU93_06565</name>
</gene>
<dbReference type="EMBL" id="NOXT01000100">
    <property type="protein sequence ID" value="OYQ30663.1"/>
    <property type="molecule type" value="Genomic_DNA"/>
</dbReference>
<evidence type="ECO:0000313" key="9">
    <source>
        <dbReference type="Proteomes" id="UP000216991"/>
    </source>
</evidence>
<dbReference type="InterPro" id="IPR017871">
    <property type="entry name" value="ABC_transporter-like_CS"/>
</dbReference>
<dbReference type="RefSeq" id="WP_094473314.1">
    <property type="nucleotide sequence ID" value="NZ_NOXT01000100.1"/>
</dbReference>
<evidence type="ECO:0000256" key="2">
    <source>
        <dbReference type="ARBA" id="ARBA00022741"/>
    </source>
</evidence>
<keyword evidence="1" id="KW-0813">Transport</keyword>
<dbReference type="Gene3D" id="3.40.50.300">
    <property type="entry name" value="P-loop containing nucleotide triphosphate hydrolases"/>
    <property type="match status" value="1"/>
</dbReference>